<keyword evidence="1" id="KW-0472">Membrane</keyword>
<comment type="caution">
    <text evidence="2">The sequence shown here is derived from an EMBL/GenBank/DDBJ whole genome shotgun (WGS) entry which is preliminary data.</text>
</comment>
<keyword evidence="1" id="KW-0812">Transmembrane</keyword>
<gene>
    <name evidence="2" type="ORF">GCM10007860_21540</name>
</gene>
<organism evidence="2 3">
    <name type="scientific">Chitiniphilus shinanonensis</name>
    <dbReference type="NCBI Taxonomy" id="553088"/>
    <lineage>
        <taxon>Bacteria</taxon>
        <taxon>Pseudomonadati</taxon>
        <taxon>Pseudomonadota</taxon>
        <taxon>Betaproteobacteria</taxon>
        <taxon>Neisseriales</taxon>
        <taxon>Chitinibacteraceae</taxon>
        <taxon>Chitiniphilus</taxon>
    </lineage>
</organism>
<reference evidence="3" key="1">
    <citation type="journal article" date="2019" name="Int. J. Syst. Evol. Microbiol.">
        <title>The Global Catalogue of Microorganisms (GCM) 10K type strain sequencing project: providing services to taxonomists for standard genome sequencing and annotation.</title>
        <authorList>
            <consortium name="The Broad Institute Genomics Platform"/>
            <consortium name="The Broad Institute Genome Sequencing Center for Infectious Disease"/>
            <person name="Wu L."/>
            <person name="Ma J."/>
        </authorList>
    </citation>
    <scope>NUCLEOTIDE SEQUENCE [LARGE SCALE GENOMIC DNA]</scope>
    <source>
        <strain evidence="3">NBRC 104970</strain>
    </source>
</reference>
<feature type="transmembrane region" description="Helical" evidence="1">
    <location>
        <begin position="12"/>
        <end position="32"/>
    </location>
</feature>
<accession>A0ABQ6BZ70</accession>
<sequence>MVWLIGPKLRLAIGMATTALAAGLLSAAPILFPASGGRGVIWESFVFAVLVVVAFAALCSVLFDLAVPVYAKVPVRDDDLPYSHRDPDRP</sequence>
<feature type="transmembrane region" description="Helical" evidence="1">
    <location>
        <begin position="44"/>
        <end position="67"/>
    </location>
</feature>
<evidence type="ECO:0000313" key="2">
    <source>
        <dbReference type="EMBL" id="GLS05004.1"/>
    </source>
</evidence>
<name>A0ABQ6BZ70_9NEIS</name>
<evidence type="ECO:0000256" key="1">
    <source>
        <dbReference type="SAM" id="Phobius"/>
    </source>
</evidence>
<keyword evidence="1" id="KW-1133">Transmembrane helix</keyword>
<dbReference type="EMBL" id="BSOZ01000032">
    <property type="protein sequence ID" value="GLS05004.1"/>
    <property type="molecule type" value="Genomic_DNA"/>
</dbReference>
<dbReference type="Proteomes" id="UP001156836">
    <property type="component" value="Unassembled WGS sequence"/>
</dbReference>
<evidence type="ECO:0000313" key="3">
    <source>
        <dbReference type="Proteomes" id="UP001156836"/>
    </source>
</evidence>
<protein>
    <submittedName>
        <fullName evidence="2">Uncharacterized protein</fullName>
    </submittedName>
</protein>
<dbReference type="RefSeq" id="WP_018749351.1">
    <property type="nucleotide sequence ID" value="NZ_BAABUF010000027.1"/>
</dbReference>
<keyword evidence="3" id="KW-1185">Reference proteome</keyword>
<proteinExistence type="predicted"/>